<sequence>MKSIVLLCLIFLVLTSHANDSPKKSVQQHTVVATSGNQSFLSSFIKGGQLYLDIPDHLLDKSILFTCYGRMRRSYMQVAWSKHYGKIVLKRQAISSTSGIILPPSNGLVQMDNILAIFPIETADDTPGHHRVNITDFILRQDIEWPQKMGVSLQNTVPKLSLLLGAKDMDNEVLIKTQRGMIKNKSKVSVPIFFGFGALGPPMESRSFDFRMGFYADEKMEVRFGLKNGAANIARWRLEKKYPDQEISVPIKPITFLISPEVPKKWRPYLKAGIEEWLPAFESAGFKDALVVKEVDSLDQWQAHSIHSNVVYWNQRKYFRGSEYEDYGGTLGHIIDLRTGEILRGDIFMGASERTVCEKYFVRAAPLDKRAQRFPFPDALTGRLFQVIAAHEAGHVFGIMDANFGEYHYPWNKMNDSLWLRIMGHTPSIMNYTRTNNIPQPEDSVPPTLLLQKVGPTDRYNIQWAYTEFPADMSAEDKRDALERMVRWQDSVPWYRFNINQMEVVGPNASDEVVETNDPVKSTKLALKNVKRVIGLIPEVSSGQNEDGRMERLYDKSIQLWNNHMLHVLTLVGGYDIHYKALGQPGDQFIPIPWEDQMEALDFLLENALEAPEWLTEPPFLERTGYSTFPDHVMHYQQKLVLDMLTARRIKRMENLEKIPDQEGLVNAYIERLQDGLFKELKEDFGHVDRRRQEVQMTYIDYLGMVFKQKETVMDIQSRFFVHSDYSKGIMMQHLLDLKKEIENRLKRNKESATSAYWQLCLKKVNSVL</sequence>
<dbReference type="HOGENOM" id="CLU_363238_0_0_10"/>
<dbReference type="InterPro" id="IPR032534">
    <property type="entry name" value="EcxA_zinc-bd"/>
</dbReference>
<protein>
    <recommendedName>
        <fullName evidence="2">EcxA zinc-binding domain-containing protein</fullName>
    </recommendedName>
</protein>
<dbReference type="PANTHER" id="PTHR38478">
    <property type="entry name" value="PEPTIDASE M1A AND M12B"/>
    <property type="match status" value="1"/>
</dbReference>
<evidence type="ECO:0000313" key="4">
    <source>
        <dbReference type="Proteomes" id="UP000008908"/>
    </source>
</evidence>
<organism evidence="3 4">
    <name type="scientific">Allomuricauda ruestringensis (strain DSM 13258 / CIP 107369 / LMG 19739 / B1)</name>
    <name type="common">Muricauda ruestringensis</name>
    <dbReference type="NCBI Taxonomy" id="886377"/>
    <lineage>
        <taxon>Bacteria</taxon>
        <taxon>Pseudomonadati</taxon>
        <taxon>Bacteroidota</taxon>
        <taxon>Flavobacteriia</taxon>
        <taxon>Flavobacteriales</taxon>
        <taxon>Flavobacteriaceae</taxon>
        <taxon>Flagellimonas</taxon>
    </lineage>
</organism>
<feature type="signal peptide" evidence="1">
    <location>
        <begin position="1"/>
        <end position="18"/>
    </location>
</feature>
<dbReference type="Pfam" id="PF16313">
    <property type="entry name" value="DUF4953"/>
    <property type="match status" value="1"/>
</dbReference>
<evidence type="ECO:0000259" key="2">
    <source>
        <dbReference type="Pfam" id="PF16313"/>
    </source>
</evidence>
<feature type="domain" description="EcxA zinc-binding" evidence="2">
    <location>
        <begin position="375"/>
        <end position="682"/>
    </location>
</feature>
<keyword evidence="1" id="KW-0732">Signal</keyword>
<feature type="chain" id="PRO_5003435782" description="EcxA zinc-binding domain-containing protein" evidence="1">
    <location>
        <begin position="19"/>
        <end position="769"/>
    </location>
</feature>
<dbReference type="RefSeq" id="WP_014033897.1">
    <property type="nucleotide sequence ID" value="NC_015945.1"/>
</dbReference>
<reference evidence="3 4" key="2">
    <citation type="journal article" date="2012" name="Stand. Genomic Sci.">
        <title>Complete genome sequence of the facultatively anaerobic, appendaged bacterium Muricauda ruestringensis type strain (B1(T)).</title>
        <authorList>
            <person name="Huntemann M."/>
            <person name="Teshima H."/>
            <person name="Lapidus A."/>
            <person name="Nolan M."/>
            <person name="Lucas S."/>
            <person name="Hammon N."/>
            <person name="Deshpande S."/>
            <person name="Cheng J.F."/>
            <person name="Tapia R."/>
            <person name="Goodwin L.A."/>
            <person name="Pitluck S."/>
            <person name="Liolios K."/>
            <person name="Pagani I."/>
            <person name="Ivanova N."/>
            <person name="Mavromatis K."/>
            <person name="Mikhailova N."/>
            <person name="Pati A."/>
            <person name="Chen A."/>
            <person name="Palaniappan K."/>
            <person name="Land M."/>
            <person name="Hauser L."/>
            <person name="Pan C."/>
            <person name="Brambilla E.M."/>
            <person name="Rohde M."/>
            <person name="Spring S."/>
            <person name="Goker M."/>
            <person name="Detter J.C."/>
            <person name="Bristow J."/>
            <person name="Eisen J.A."/>
            <person name="Markowitz V."/>
            <person name="Hugenholtz P."/>
            <person name="Kyrpides N.C."/>
            <person name="Klenk H.P."/>
            <person name="Woyke T."/>
        </authorList>
    </citation>
    <scope>NUCLEOTIDE SEQUENCE [LARGE SCALE GENOMIC DNA]</scope>
    <source>
        <strain evidence="4">DSM 13258 / LMG 19739 / B1</strain>
    </source>
</reference>
<gene>
    <name evidence="3" type="ordered locus">Murru_2580</name>
</gene>
<accession>G2PQB0</accession>
<evidence type="ECO:0000256" key="1">
    <source>
        <dbReference type="SAM" id="SignalP"/>
    </source>
</evidence>
<dbReference type="KEGG" id="mrs:Murru_2580"/>
<dbReference type="SUPFAM" id="SSF55486">
    <property type="entry name" value="Metalloproteases ('zincins'), catalytic domain"/>
    <property type="match status" value="1"/>
</dbReference>
<dbReference type="AlphaFoldDB" id="G2PQB0"/>
<proteinExistence type="predicted"/>
<dbReference type="PANTHER" id="PTHR38478:SF1">
    <property type="entry name" value="ZINC DEPENDENT METALLOPROTEASE DOMAIN LIPOPROTEIN"/>
    <property type="match status" value="1"/>
</dbReference>
<keyword evidence="4" id="KW-1185">Reference proteome</keyword>
<reference evidence="4" key="1">
    <citation type="submission" date="2011-08" db="EMBL/GenBank/DDBJ databases">
        <title>The complete genome of Muricauda ruestringensis DSM 13258.</title>
        <authorList>
            <person name="Lucas S."/>
            <person name="Han J."/>
            <person name="Lapidus A."/>
            <person name="Bruce D."/>
            <person name="Goodwin L."/>
            <person name="Pitluck S."/>
            <person name="Peters L."/>
            <person name="Kyrpides N."/>
            <person name="Mavromatis K."/>
            <person name="Ivanova N."/>
            <person name="Ovchinnikova G."/>
            <person name="Teshima H."/>
            <person name="Detter J.C."/>
            <person name="Tapia R."/>
            <person name="Han C."/>
            <person name="Land M."/>
            <person name="Hauser L."/>
            <person name="Markowitz V."/>
            <person name="Cheng J.-F."/>
            <person name="Hugenholtz P."/>
            <person name="Woyke T."/>
            <person name="Wu D."/>
            <person name="Spring S."/>
            <person name="Schroeder M."/>
            <person name="Brambilla E."/>
            <person name="Klenk H.-P."/>
            <person name="Eisen J.A."/>
        </authorList>
    </citation>
    <scope>NUCLEOTIDE SEQUENCE [LARGE SCALE GENOMIC DNA]</scope>
    <source>
        <strain evidence="4">DSM 13258 / LMG 19739 / B1</strain>
    </source>
</reference>
<dbReference type="Proteomes" id="UP000008908">
    <property type="component" value="Chromosome"/>
</dbReference>
<dbReference type="OrthoDB" id="9776599at2"/>
<name>G2PQB0_ALLRU</name>
<dbReference type="EMBL" id="CP002999">
    <property type="protein sequence ID" value="AEM71616.1"/>
    <property type="molecule type" value="Genomic_DNA"/>
</dbReference>
<dbReference type="eggNOG" id="COG5549">
    <property type="taxonomic scope" value="Bacteria"/>
</dbReference>
<evidence type="ECO:0000313" key="3">
    <source>
        <dbReference type="EMBL" id="AEM71616.1"/>
    </source>
</evidence>
<dbReference type="STRING" id="886377.Murru_2580"/>